<feature type="region of interest" description="Disordered" evidence="1">
    <location>
        <begin position="1"/>
        <end position="23"/>
    </location>
</feature>
<evidence type="ECO:0000256" key="1">
    <source>
        <dbReference type="SAM" id="MobiDB-lite"/>
    </source>
</evidence>
<sequence>MAFNKKHTKDEQERNIEQALEDAASPDVSYKKIEIKKGKVKENKARYQFMLQPSVRKKLDELVKENNYSSSSEFLNELIKQL</sequence>
<dbReference type="SUPFAM" id="SSF47598">
    <property type="entry name" value="Ribbon-helix-helix"/>
    <property type="match status" value="1"/>
</dbReference>
<dbReference type="AlphaFoldDB" id="A0ABD7TW31"/>
<dbReference type="EMBL" id="CP094810">
    <property type="protein sequence ID" value="UXU58443.1"/>
    <property type="molecule type" value="Genomic_DNA"/>
</dbReference>
<dbReference type="RefSeq" id="WP_207021144.1">
    <property type="nucleotide sequence ID" value="NZ_CP094810.1"/>
</dbReference>
<accession>A0ABD7TW31</accession>
<proteinExistence type="predicted"/>
<reference evidence="2" key="1">
    <citation type="submission" date="2022-03" db="EMBL/GenBank/DDBJ databases">
        <title>Comparative Genomics of East African Camel-Associated Staphylococcaceae spp.: Diversity and Inheritance of Traits Involved in Host-Pathogen Interactions.</title>
        <authorList>
            <person name="Akarsu H."/>
            <person name="Liljander A."/>
            <person name="Younan M."/>
            <person name="Brodard I."/>
            <person name="Glucks I."/>
            <person name="Labroussaa F."/>
            <person name="Overesch G."/>
            <person name="Kuhnert P."/>
            <person name="Perreten V."/>
            <person name="Drexler J.F."/>
            <person name="Corman V.M."/>
            <person name="Falquet L."/>
            <person name="Jores J."/>
        </authorList>
    </citation>
    <scope>NUCLEOTIDE SEQUENCE</scope>
    <source>
        <strain evidence="2">IVB6197</strain>
        <plasmid evidence="2">unnamed</plasmid>
    </source>
</reference>
<gene>
    <name evidence="2" type="ORF">MUA95_12105</name>
</gene>
<evidence type="ECO:0000313" key="3">
    <source>
        <dbReference type="Proteomes" id="UP001065705"/>
    </source>
</evidence>
<dbReference type="Proteomes" id="UP001065705">
    <property type="component" value="Plasmid unnamed"/>
</dbReference>
<geneLocation type="plasmid" evidence="2 3">
    <name>unnamed</name>
</geneLocation>
<organism evidence="2 3">
    <name type="scientific">Staphylococcus agnetis</name>
    <dbReference type="NCBI Taxonomy" id="985762"/>
    <lineage>
        <taxon>Bacteria</taxon>
        <taxon>Bacillati</taxon>
        <taxon>Bacillota</taxon>
        <taxon>Bacilli</taxon>
        <taxon>Bacillales</taxon>
        <taxon>Staphylococcaceae</taxon>
        <taxon>Staphylococcus</taxon>
    </lineage>
</organism>
<keyword evidence="2" id="KW-0614">Plasmid</keyword>
<name>A0ABD7TW31_9STAP</name>
<dbReference type="InterPro" id="IPR010985">
    <property type="entry name" value="Ribbon_hlx_hlx"/>
</dbReference>
<protein>
    <submittedName>
        <fullName evidence="2">Ribbon-helix-helix domain-containing protein</fullName>
    </submittedName>
</protein>
<evidence type="ECO:0000313" key="2">
    <source>
        <dbReference type="EMBL" id="UXU58443.1"/>
    </source>
</evidence>